<dbReference type="Pfam" id="PF00069">
    <property type="entry name" value="Pkinase"/>
    <property type="match status" value="1"/>
</dbReference>
<gene>
    <name evidence="9" type="ORF">IAB74_08065</name>
</gene>
<dbReference type="EC" id="2.7.11.1" evidence="1"/>
<dbReference type="Proteomes" id="UP000886796">
    <property type="component" value="Unassembled WGS sequence"/>
</dbReference>
<keyword evidence="5 6" id="KW-0067">ATP-binding</keyword>
<sequence>MKYCPKCNQPGDGAFCIHCGTQLFTTQDNLGMSSGTVLEGTLYTYQLQKVLGQGGFGITYRALNRERGELVAVKEYFPVRSAVRAQDGTVQVKPGYEEEFKTGLESFSGEARMLATMGKVPSVVQVMDQFQKRGTAYLVMEYLDGTPLHEKAARMGGKIPPEELLPKLPPLLRDLAVIHKLGVLHRDITPDNIMWMPDGTLKLLDFGSARNVGGGNSMTVLLKQGFAPVEQYLTGGQGSYTDVYALCATIYFLLTGVMPTSALERLEHDDLQPPSHYCQGLTPQQDGAILRGMRVQPKERTQTVEELARELDIQEPRPEPVKPTARKPWKWVAAGVAALALVIVAAVALGNKEDTPKGEAWIHSTKPSQTQTETTQPTTTQPTTTPPTQTEPQEQVSEEGLVYLAGEKGITIVGFEGTLDADGMLFVPDTIDNQEVTEIAAGAFSGHKELQQVWLPYTCTVIGDGAFEDCPGLRQVSTFATLASVGEDCFSGCDALRAVYAMEPEDFRQVLPQECRAYPFEMETGVGALSFVMVDELGVVYGFLEDDSCVLLDVPANLEELDLSDTPSGENTVYICEGALDNATSLRSLTLGNDTIFPFGLFDQVRGVDSVYCQNNSLAQSWFFSCYGAAYLNILREQEGGDYIYPDVNAVKAAMVRAQELVESYEHTRPDGTEWSSVLKENSVDWSYAHEVIATLDEGASRVDKINEMAEYILEREPESGDEYYSRLGLGLYYGETVRLNLLGIIP</sequence>
<keyword evidence="3 6" id="KW-0547">Nucleotide-binding</keyword>
<keyword evidence="4 9" id="KW-0418">Kinase</keyword>
<dbReference type="PANTHER" id="PTHR43289">
    <property type="entry name" value="MITOGEN-ACTIVATED PROTEIN KINASE KINASE KINASE 20-RELATED"/>
    <property type="match status" value="1"/>
</dbReference>
<dbReference type="InterPro" id="IPR011009">
    <property type="entry name" value="Kinase-like_dom_sf"/>
</dbReference>
<feature type="binding site" evidence="6">
    <location>
        <position position="74"/>
    </location>
    <ligand>
        <name>ATP</name>
        <dbReference type="ChEBI" id="CHEBI:30616"/>
    </ligand>
</feature>
<dbReference type="SUPFAM" id="SSF56112">
    <property type="entry name" value="Protein kinase-like (PK-like)"/>
    <property type="match status" value="1"/>
</dbReference>
<organism evidence="9 10">
    <name type="scientific">Candidatus Faecousia excrementigallinarum</name>
    <dbReference type="NCBI Taxonomy" id="2840806"/>
    <lineage>
        <taxon>Bacteria</taxon>
        <taxon>Bacillati</taxon>
        <taxon>Bacillota</taxon>
        <taxon>Clostridia</taxon>
        <taxon>Eubacteriales</taxon>
        <taxon>Oscillospiraceae</taxon>
        <taxon>Faecousia</taxon>
    </lineage>
</organism>
<feature type="domain" description="Protein kinase" evidence="8">
    <location>
        <begin position="45"/>
        <end position="313"/>
    </location>
</feature>
<name>A0A9D0Z3H4_9FIRM</name>
<dbReference type="Gene3D" id="3.40.33.10">
    <property type="entry name" value="CAP"/>
    <property type="match status" value="1"/>
</dbReference>
<evidence type="ECO:0000313" key="9">
    <source>
        <dbReference type="EMBL" id="HIQ68444.1"/>
    </source>
</evidence>
<dbReference type="GO" id="GO:0005524">
    <property type="term" value="F:ATP binding"/>
    <property type="evidence" value="ECO:0007669"/>
    <property type="project" value="UniProtKB-UniRule"/>
</dbReference>
<accession>A0A9D0Z3H4</accession>
<evidence type="ECO:0000256" key="7">
    <source>
        <dbReference type="SAM" id="MobiDB-lite"/>
    </source>
</evidence>
<dbReference type="InterPro" id="IPR026906">
    <property type="entry name" value="LRR_5"/>
</dbReference>
<comment type="caution">
    <text evidence="9">The sequence shown here is derived from an EMBL/GenBank/DDBJ whole genome shotgun (WGS) entry which is preliminary data.</text>
</comment>
<protein>
    <recommendedName>
        <fullName evidence="1">non-specific serine/threonine protein kinase</fullName>
        <ecNumber evidence="1">2.7.11.1</ecNumber>
    </recommendedName>
</protein>
<evidence type="ECO:0000256" key="5">
    <source>
        <dbReference type="ARBA" id="ARBA00022840"/>
    </source>
</evidence>
<dbReference type="PANTHER" id="PTHR43289:SF6">
    <property type="entry name" value="SERINE_THREONINE-PROTEIN KINASE NEKL-3"/>
    <property type="match status" value="1"/>
</dbReference>
<dbReference type="AlphaFoldDB" id="A0A9D0Z3H4"/>
<dbReference type="Gene3D" id="3.80.10.10">
    <property type="entry name" value="Ribonuclease Inhibitor"/>
    <property type="match status" value="1"/>
</dbReference>
<reference evidence="9" key="2">
    <citation type="journal article" date="2021" name="PeerJ">
        <title>Extensive microbial diversity within the chicken gut microbiome revealed by metagenomics and culture.</title>
        <authorList>
            <person name="Gilroy R."/>
            <person name="Ravi A."/>
            <person name="Getino M."/>
            <person name="Pursley I."/>
            <person name="Horton D.L."/>
            <person name="Alikhan N.F."/>
            <person name="Baker D."/>
            <person name="Gharbi K."/>
            <person name="Hall N."/>
            <person name="Watson M."/>
            <person name="Adriaenssens E.M."/>
            <person name="Foster-Nyarko E."/>
            <person name="Jarju S."/>
            <person name="Secka A."/>
            <person name="Antonio M."/>
            <person name="Oren A."/>
            <person name="Chaudhuri R.R."/>
            <person name="La Ragione R."/>
            <person name="Hildebrand F."/>
            <person name="Pallen M.J."/>
        </authorList>
    </citation>
    <scope>NUCLEOTIDE SEQUENCE</scope>
    <source>
        <strain evidence="9">13361</strain>
    </source>
</reference>
<dbReference type="InterPro" id="IPR000719">
    <property type="entry name" value="Prot_kinase_dom"/>
</dbReference>
<feature type="region of interest" description="Disordered" evidence="7">
    <location>
        <begin position="355"/>
        <end position="396"/>
    </location>
</feature>
<evidence type="ECO:0000256" key="3">
    <source>
        <dbReference type="ARBA" id="ARBA00022741"/>
    </source>
</evidence>
<dbReference type="Gene3D" id="3.30.200.20">
    <property type="entry name" value="Phosphorylase Kinase, domain 1"/>
    <property type="match status" value="1"/>
</dbReference>
<dbReference type="SUPFAM" id="SSF52058">
    <property type="entry name" value="L domain-like"/>
    <property type="match status" value="1"/>
</dbReference>
<reference evidence="9" key="1">
    <citation type="submission" date="2020-10" db="EMBL/GenBank/DDBJ databases">
        <authorList>
            <person name="Gilroy R."/>
        </authorList>
    </citation>
    <scope>NUCLEOTIDE SEQUENCE</scope>
    <source>
        <strain evidence="9">13361</strain>
    </source>
</reference>
<evidence type="ECO:0000256" key="2">
    <source>
        <dbReference type="ARBA" id="ARBA00022679"/>
    </source>
</evidence>
<dbReference type="InterPro" id="IPR017441">
    <property type="entry name" value="Protein_kinase_ATP_BS"/>
</dbReference>
<keyword evidence="2" id="KW-0808">Transferase</keyword>
<evidence type="ECO:0000259" key="8">
    <source>
        <dbReference type="PROSITE" id="PS50011"/>
    </source>
</evidence>
<dbReference type="GO" id="GO:0004674">
    <property type="term" value="F:protein serine/threonine kinase activity"/>
    <property type="evidence" value="ECO:0007669"/>
    <property type="project" value="UniProtKB-EC"/>
</dbReference>
<dbReference type="Pfam" id="PF13306">
    <property type="entry name" value="LRR_5"/>
    <property type="match status" value="1"/>
</dbReference>
<evidence type="ECO:0000256" key="1">
    <source>
        <dbReference type="ARBA" id="ARBA00012513"/>
    </source>
</evidence>
<feature type="compositionally biased region" description="Low complexity" evidence="7">
    <location>
        <begin position="369"/>
        <end position="395"/>
    </location>
</feature>
<dbReference type="CDD" id="cd14014">
    <property type="entry name" value="STKc_PknB_like"/>
    <property type="match status" value="1"/>
</dbReference>
<evidence type="ECO:0000256" key="6">
    <source>
        <dbReference type="PROSITE-ProRule" id="PRU10141"/>
    </source>
</evidence>
<dbReference type="EMBL" id="DVFK01000110">
    <property type="protein sequence ID" value="HIQ68444.1"/>
    <property type="molecule type" value="Genomic_DNA"/>
</dbReference>
<proteinExistence type="predicted"/>
<evidence type="ECO:0000313" key="10">
    <source>
        <dbReference type="Proteomes" id="UP000886796"/>
    </source>
</evidence>
<dbReference type="PROSITE" id="PS50011">
    <property type="entry name" value="PROTEIN_KINASE_DOM"/>
    <property type="match status" value="1"/>
</dbReference>
<dbReference type="InterPro" id="IPR035940">
    <property type="entry name" value="CAP_sf"/>
</dbReference>
<dbReference type="Gene3D" id="1.10.510.10">
    <property type="entry name" value="Transferase(Phosphotransferase) domain 1"/>
    <property type="match status" value="1"/>
</dbReference>
<dbReference type="PROSITE" id="PS00107">
    <property type="entry name" value="PROTEIN_KINASE_ATP"/>
    <property type="match status" value="1"/>
</dbReference>
<evidence type="ECO:0000256" key="4">
    <source>
        <dbReference type="ARBA" id="ARBA00022777"/>
    </source>
</evidence>
<dbReference type="InterPro" id="IPR032675">
    <property type="entry name" value="LRR_dom_sf"/>
</dbReference>